<dbReference type="Pfam" id="PF24758">
    <property type="entry name" value="LRR_At5g56370"/>
    <property type="match status" value="1"/>
</dbReference>
<keyword evidence="4" id="KW-1185">Reference proteome</keyword>
<proteinExistence type="predicted"/>
<accession>A0A835ADW1</accession>
<dbReference type="AlphaFoldDB" id="A0A835ADW1"/>
<sequence length="473" mass="53328">MMSQGQLLSSKRPQTNAAVSPATPTPGGMDHLSSLPVEMHEEILRRLPLEDAMRTSGLANSWRYRWARCPGLKLVFGEDDSTTAAAVDAFLARYTCNVSHAQIGLGDEPHIIDIDGWLRALAAKAIRYLVLRFMPSDSSLLRIMPLAPASLFSCSQLTSLVLERCNIPALPPSFNGFPSLETLQPDVVNFAENGEKIFEALIAKSPLLRSLNCQYPSISGDDDDNGGNYCEWTIRAPNLKLLSFWAWEDYGWRVYDLPQIEEACVHLTGPDLARFLPGMTRVKGLCMVITVDTILEQLPYFMYLKDLALHTLLTKSSQVLSMLCILKNAPNLENLHIMLVQEQEDAGDIEVNMELLDAQGTVGLFSRLKSFELYDSMGYKNEMCFIEFVMSKATILQEIGIYVHEYSSKSMEDVYDELSKYKRASPHAEIIVNRYVPLFADYFISIVTACTNDIFIFQRRIRCTLQSLMYVYT</sequence>
<dbReference type="Pfam" id="PF00646">
    <property type="entry name" value="F-box"/>
    <property type="match status" value="1"/>
</dbReference>
<feature type="region of interest" description="Disordered" evidence="1">
    <location>
        <begin position="1"/>
        <end position="32"/>
    </location>
</feature>
<dbReference type="SUPFAM" id="SSF81383">
    <property type="entry name" value="F-box domain"/>
    <property type="match status" value="1"/>
</dbReference>
<evidence type="ECO:0000256" key="1">
    <source>
        <dbReference type="SAM" id="MobiDB-lite"/>
    </source>
</evidence>
<dbReference type="EMBL" id="JACEFO010002559">
    <property type="protein sequence ID" value="KAF8656299.1"/>
    <property type="molecule type" value="Genomic_DNA"/>
</dbReference>
<evidence type="ECO:0000259" key="2">
    <source>
        <dbReference type="SMART" id="SM00579"/>
    </source>
</evidence>
<feature type="compositionally biased region" description="Polar residues" evidence="1">
    <location>
        <begin position="1"/>
        <end position="18"/>
    </location>
</feature>
<organism evidence="3 4">
    <name type="scientific">Digitaria exilis</name>
    <dbReference type="NCBI Taxonomy" id="1010633"/>
    <lineage>
        <taxon>Eukaryota</taxon>
        <taxon>Viridiplantae</taxon>
        <taxon>Streptophyta</taxon>
        <taxon>Embryophyta</taxon>
        <taxon>Tracheophyta</taxon>
        <taxon>Spermatophyta</taxon>
        <taxon>Magnoliopsida</taxon>
        <taxon>Liliopsida</taxon>
        <taxon>Poales</taxon>
        <taxon>Poaceae</taxon>
        <taxon>PACMAD clade</taxon>
        <taxon>Panicoideae</taxon>
        <taxon>Panicodae</taxon>
        <taxon>Paniceae</taxon>
        <taxon>Anthephorinae</taxon>
        <taxon>Digitaria</taxon>
    </lineage>
</organism>
<dbReference type="OrthoDB" id="681473at2759"/>
<protein>
    <recommendedName>
        <fullName evidence="2">FBD domain-containing protein</fullName>
    </recommendedName>
</protein>
<dbReference type="SUPFAM" id="SSF52047">
    <property type="entry name" value="RNI-like"/>
    <property type="match status" value="1"/>
</dbReference>
<dbReference type="PANTHER" id="PTHR31900:SF27">
    <property type="entry name" value="FBD DOMAIN-CONTAINING PROTEIN"/>
    <property type="match status" value="1"/>
</dbReference>
<dbReference type="InterPro" id="IPR055411">
    <property type="entry name" value="LRR_FXL15/At3g58940/PEG3-like"/>
</dbReference>
<dbReference type="InterPro" id="IPR032675">
    <property type="entry name" value="LRR_dom_sf"/>
</dbReference>
<dbReference type="InterPro" id="IPR036047">
    <property type="entry name" value="F-box-like_dom_sf"/>
</dbReference>
<feature type="domain" description="FBD" evidence="2">
    <location>
        <begin position="361"/>
        <end position="433"/>
    </location>
</feature>
<dbReference type="Gene3D" id="3.80.10.10">
    <property type="entry name" value="Ribonuclease Inhibitor"/>
    <property type="match status" value="1"/>
</dbReference>
<evidence type="ECO:0000313" key="4">
    <source>
        <dbReference type="Proteomes" id="UP000636709"/>
    </source>
</evidence>
<name>A0A835ADW1_9POAL</name>
<dbReference type="InterPro" id="IPR001810">
    <property type="entry name" value="F-box_dom"/>
</dbReference>
<dbReference type="Proteomes" id="UP000636709">
    <property type="component" value="Unassembled WGS sequence"/>
</dbReference>
<dbReference type="PANTHER" id="PTHR31900">
    <property type="entry name" value="F-BOX/RNI SUPERFAMILY PROTEIN-RELATED"/>
    <property type="match status" value="1"/>
</dbReference>
<dbReference type="SMART" id="SM00579">
    <property type="entry name" value="FBD"/>
    <property type="match status" value="1"/>
</dbReference>
<dbReference type="InterPro" id="IPR006566">
    <property type="entry name" value="FBD"/>
</dbReference>
<evidence type="ECO:0000313" key="3">
    <source>
        <dbReference type="EMBL" id="KAF8656299.1"/>
    </source>
</evidence>
<dbReference type="InterPro" id="IPR050232">
    <property type="entry name" value="FBL13/AtMIF1-like"/>
</dbReference>
<reference evidence="3" key="1">
    <citation type="submission" date="2020-07" db="EMBL/GenBank/DDBJ databases">
        <title>Genome sequence and genetic diversity analysis of an under-domesticated orphan crop, white fonio (Digitaria exilis).</title>
        <authorList>
            <person name="Bennetzen J.L."/>
            <person name="Chen S."/>
            <person name="Ma X."/>
            <person name="Wang X."/>
            <person name="Yssel A.E.J."/>
            <person name="Chaluvadi S.R."/>
            <person name="Johnson M."/>
            <person name="Gangashetty P."/>
            <person name="Hamidou F."/>
            <person name="Sanogo M.D."/>
            <person name="Zwaenepoel A."/>
            <person name="Wallace J."/>
            <person name="Van De Peer Y."/>
            <person name="Van Deynze A."/>
        </authorList>
    </citation>
    <scope>NUCLEOTIDE SEQUENCE</scope>
    <source>
        <tissue evidence="3">Leaves</tissue>
    </source>
</reference>
<gene>
    <name evidence="3" type="ORF">HU200_060774</name>
</gene>
<comment type="caution">
    <text evidence="3">The sequence shown here is derived from an EMBL/GenBank/DDBJ whole genome shotgun (WGS) entry which is preliminary data.</text>
</comment>